<evidence type="ECO:0000313" key="3">
    <source>
        <dbReference type="Proteomes" id="UP001642405"/>
    </source>
</evidence>
<keyword evidence="3" id="KW-1185">Reference proteome</keyword>
<dbReference type="InterPro" id="IPR047142">
    <property type="entry name" value="OryJ/VirC-like"/>
</dbReference>
<feature type="domain" description="Cupin type-2" evidence="1">
    <location>
        <begin position="72"/>
        <end position="137"/>
    </location>
</feature>
<name>A0ABP0C7A0_9PEZI</name>
<evidence type="ECO:0000313" key="2">
    <source>
        <dbReference type="EMBL" id="CAK7227431.1"/>
    </source>
</evidence>
<dbReference type="InterPro" id="IPR011051">
    <property type="entry name" value="RmlC_Cupin_sf"/>
</dbReference>
<proteinExistence type="predicted"/>
<sequence length="145" mass="15575">MPSFGRIAVTTVNDKGLGVFEPDLQVAPVPLEGKATLRRVFTADKVPLPGIKYNTQHELSTIANKEGAEFVVCEMPPGTISPMHATPSIDFGVIVSGEIHLILDSGEEQVLKAGDVYVQKAASHKWENRGTETVILATILVASRP</sequence>
<evidence type="ECO:0000259" key="1">
    <source>
        <dbReference type="Pfam" id="PF07883"/>
    </source>
</evidence>
<organism evidence="2 3">
    <name type="scientific">Sporothrix curviconia</name>
    <dbReference type="NCBI Taxonomy" id="1260050"/>
    <lineage>
        <taxon>Eukaryota</taxon>
        <taxon>Fungi</taxon>
        <taxon>Dikarya</taxon>
        <taxon>Ascomycota</taxon>
        <taxon>Pezizomycotina</taxon>
        <taxon>Sordariomycetes</taxon>
        <taxon>Sordariomycetidae</taxon>
        <taxon>Ophiostomatales</taxon>
        <taxon>Ophiostomataceae</taxon>
        <taxon>Sporothrix</taxon>
    </lineage>
</organism>
<dbReference type="PANTHER" id="PTHR36156">
    <property type="entry name" value="SLR2101 PROTEIN"/>
    <property type="match status" value="1"/>
</dbReference>
<dbReference type="PANTHER" id="PTHR36156:SF2">
    <property type="entry name" value="CUPIN TYPE-2 DOMAIN-CONTAINING PROTEIN"/>
    <property type="match status" value="1"/>
</dbReference>
<reference evidence="2 3" key="1">
    <citation type="submission" date="2024-01" db="EMBL/GenBank/DDBJ databases">
        <authorList>
            <person name="Allen C."/>
            <person name="Tagirdzhanova G."/>
        </authorList>
    </citation>
    <scope>NUCLEOTIDE SEQUENCE [LARGE SCALE GENOMIC DNA]</scope>
</reference>
<dbReference type="EMBL" id="CAWUHB010000039">
    <property type="protein sequence ID" value="CAK7227431.1"/>
    <property type="molecule type" value="Genomic_DNA"/>
</dbReference>
<dbReference type="CDD" id="cd02231">
    <property type="entry name" value="cupin_BLL6423-like"/>
    <property type="match status" value="1"/>
</dbReference>
<dbReference type="Gene3D" id="2.60.120.10">
    <property type="entry name" value="Jelly Rolls"/>
    <property type="match status" value="1"/>
</dbReference>
<accession>A0ABP0C7A0</accession>
<dbReference type="InterPro" id="IPR013096">
    <property type="entry name" value="Cupin_2"/>
</dbReference>
<comment type="caution">
    <text evidence="2">The sequence shown here is derived from an EMBL/GenBank/DDBJ whole genome shotgun (WGS) entry which is preliminary data.</text>
</comment>
<gene>
    <name evidence="2" type="ORF">SCUCBS95973_006540</name>
</gene>
<dbReference type="InterPro" id="IPR014710">
    <property type="entry name" value="RmlC-like_jellyroll"/>
</dbReference>
<dbReference type="Pfam" id="PF07883">
    <property type="entry name" value="Cupin_2"/>
    <property type="match status" value="1"/>
</dbReference>
<dbReference type="Proteomes" id="UP001642405">
    <property type="component" value="Unassembled WGS sequence"/>
</dbReference>
<dbReference type="SUPFAM" id="SSF51182">
    <property type="entry name" value="RmlC-like cupins"/>
    <property type="match status" value="1"/>
</dbReference>
<protein>
    <recommendedName>
        <fullName evidence="1">Cupin type-2 domain-containing protein</fullName>
    </recommendedName>
</protein>